<dbReference type="EMBL" id="JAZHPZ010000011">
    <property type="protein sequence ID" value="MEF2967954.1"/>
    <property type="molecule type" value="Genomic_DNA"/>
</dbReference>
<proteinExistence type="inferred from homology"/>
<dbReference type="PANTHER" id="PTHR43000">
    <property type="entry name" value="DTDP-D-GLUCOSE 4,6-DEHYDRATASE-RELATED"/>
    <property type="match status" value="1"/>
</dbReference>
<keyword evidence="4" id="KW-1185">Reference proteome</keyword>
<dbReference type="Gene3D" id="3.90.25.10">
    <property type="entry name" value="UDP-galactose 4-epimerase, domain 1"/>
    <property type="match status" value="1"/>
</dbReference>
<reference evidence="3 4" key="1">
    <citation type="submission" date="2024-02" db="EMBL/GenBank/DDBJ databases">
        <title>A nitrogen-fixing paenibacillus bacterium.</title>
        <authorList>
            <person name="Zhang W.L."/>
            <person name="Chen S.F."/>
        </authorList>
    </citation>
    <scope>NUCLEOTIDE SEQUENCE [LARGE SCALE GENOMIC DNA]</scope>
    <source>
        <strain evidence="3 4">M1</strain>
    </source>
</reference>
<accession>A0ABU7VW18</accession>
<dbReference type="RefSeq" id="WP_331848166.1">
    <property type="nucleotide sequence ID" value="NZ_JAZHPZ010000011.1"/>
</dbReference>
<comment type="similarity">
    <text evidence="1">Belongs to the NAD(P)-dependent epimerase/dehydratase family.</text>
</comment>
<evidence type="ECO:0000313" key="3">
    <source>
        <dbReference type="EMBL" id="MEF2967954.1"/>
    </source>
</evidence>
<protein>
    <submittedName>
        <fullName evidence="3">NAD-dependent epimerase/dehydratase family protein</fullName>
    </submittedName>
</protein>
<dbReference type="Gene3D" id="3.40.50.720">
    <property type="entry name" value="NAD(P)-binding Rossmann-like Domain"/>
    <property type="match status" value="1"/>
</dbReference>
<evidence type="ECO:0000256" key="1">
    <source>
        <dbReference type="ARBA" id="ARBA00007637"/>
    </source>
</evidence>
<name>A0ABU7VW18_9BACL</name>
<organism evidence="3 4">
    <name type="scientific">Paenibacillus haidiansis</name>
    <dbReference type="NCBI Taxonomy" id="1574488"/>
    <lineage>
        <taxon>Bacteria</taxon>
        <taxon>Bacillati</taxon>
        <taxon>Bacillota</taxon>
        <taxon>Bacilli</taxon>
        <taxon>Bacillales</taxon>
        <taxon>Paenibacillaceae</taxon>
        <taxon>Paenibacillus</taxon>
    </lineage>
</organism>
<evidence type="ECO:0000313" key="4">
    <source>
        <dbReference type="Proteomes" id="UP001306950"/>
    </source>
</evidence>
<dbReference type="InterPro" id="IPR036291">
    <property type="entry name" value="NAD(P)-bd_dom_sf"/>
</dbReference>
<evidence type="ECO:0000259" key="2">
    <source>
        <dbReference type="Pfam" id="PF01370"/>
    </source>
</evidence>
<sequence>MKTAVVTGGAGFIGSHLVGMLIRRNVDVHVIDNLSTGHKEKVPQEAAFYEEDIRSDKARDLIRDIGPDAVIHLAAQADVGQSVNNPCFDMDVNVRGTINLLEACRLASVRKFIFASTSGVYGDLDKEILTELDPVKPISFYGLSKLAAEHYIRMYDKFFDIPYTILRFANVYGPGQNAHGEGGVIAIFMDRISKGLSLPVNGDGMQTRDFVYVEDVAEAIAAAVQFGNRDTIHVSTGVKTSINQLIQLLGDIHPYWFEVTHRPARPGDIMHSCLSNLKARNHLQWNPVHSVRSGLEKTYSEWLSSPASNG</sequence>
<comment type="caution">
    <text evidence="3">The sequence shown here is derived from an EMBL/GenBank/DDBJ whole genome shotgun (WGS) entry which is preliminary data.</text>
</comment>
<dbReference type="InterPro" id="IPR001509">
    <property type="entry name" value="Epimerase_deHydtase"/>
</dbReference>
<feature type="domain" description="NAD-dependent epimerase/dehydratase" evidence="2">
    <location>
        <begin position="5"/>
        <end position="227"/>
    </location>
</feature>
<gene>
    <name evidence="3" type="ORF">V3851_19160</name>
</gene>
<dbReference type="Pfam" id="PF01370">
    <property type="entry name" value="Epimerase"/>
    <property type="match status" value="1"/>
</dbReference>
<dbReference type="Proteomes" id="UP001306950">
    <property type="component" value="Unassembled WGS sequence"/>
</dbReference>
<dbReference type="SUPFAM" id="SSF51735">
    <property type="entry name" value="NAD(P)-binding Rossmann-fold domains"/>
    <property type="match status" value="1"/>
</dbReference>